<dbReference type="HOGENOM" id="CLU_1946639_0_0_3"/>
<dbReference type="Proteomes" id="UP000010478">
    <property type="component" value="Chromosome"/>
</dbReference>
<sequence length="129" mass="14469">MPDDYKLLNLGGLTSLITNVNVSLWGNEILFECIYDPTGDRLPYSIVFHDCRDISWEVFHPEDVKDPEADLIGIHLGEDAHRKAALIHTDIFEISILYGSFSIHKGENLKAEVADLETEVLVSQSPAVF</sequence>
<dbReference type="OrthoDB" id="458061at2"/>
<evidence type="ECO:0000313" key="2">
    <source>
        <dbReference type="Proteomes" id="UP000010478"/>
    </source>
</evidence>
<protein>
    <submittedName>
        <fullName evidence="1">Uncharacterized protein</fullName>
    </submittedName>
</protein>
<dbReference type="KEGG" id="oni:Osc7112_4961"/>
<dbReference type="AlphaFoldDB" id="K9VP17"/>
<gene>
    <name evidence="1" type="ORF">Osc7112_4961</name>
</gene>
<dbReference type="eggNOG" id="ENOG5033P4J">
    <property type="taxonomic scope" value="Bacteria"/>
</dbReference>
<reference evidence="1 2" key="1">
    <citation type="submission" date="2012-05" db="EMBL/GenBank/DDBJ databases">
        <title>Finished chromosome of genome of Oscillatoria sp. PCC 7112.</title>
        <authorList>
            <consortium name="US DOE Joint Genome Institute"/>
            <person name="Gugger M."/>
            <person name="Coursin T."/>
            <person name="Rippka R."/>
            <person name="Tandeau De Marsac N."/>
            <person name="Huntemann M."/>
            <person name="Wei C.-L."/>
            <person name="Han J."/>
            <person name="Detter J.C."/>
            <person name="Han C."/>
            <person name="Tapia R."/>
            <person name="Davenport K."/>
            <person name="Daligault H."/>
            <person name="Erkkila T."/>
            <person name="Gu W."/>
            <person name="Munk A.C.C."/>
            <person name="Teshima H."/>
            <person name="Xu Y."/>
            <person name="Chain P."/>
            <person name="Chen A."/>
            <person name="Krypides N."/>
            <person name="Mavromatis K."/>
            <person name="Markowitz V."/>
            <person name="Szeto E."/>
            <person name="Ivanova N."/>
            <person name="Mikhailova N."/>
            <person name="Ovchinnikova G."/>
            <person name="Pagani I."/>
            <person name="Pati A."/>
            <person name="Goodwin L."/>
            <person name="Peters L."/>
            <person name="Pitluck S."/>
            <person name="Woyke T."/>
            <person name="Kerfeld C."/>
        </authorList>
    </citation>
    <scope>NUCLEOTIDE SEQUENCE [LARGE SCALE GENOMIC DNA]</scope>
    <source>
        <strain evidence="1 2">PCC 7112</strain>
    </source>
</reference>
<dbReference type="EMBL" id="CP003614">
    <property type="protein sequence ID" value="AFZ09227.1"/>
    <property type="molecule type" value="Genomic_DNA"/>
</dbReference>
<evidence type="ECO:0000313" key="1">
    <source>
        <dbReference type="EMBL" id="AFZ09227.1"/>
    </source>
</evidence>
<accession>K9VP17</accession>
<dbReference type="RefSeq" id="WP_015178456.1">
    <property type="nucleotide sequence ID" value="NC_019729.1"/>
</dbReference>
<dbReference type="STRING" id="179408.Osc7112_4961"/>
<organism evidence="1 2">
    <name type="scientific">Phormidium nigroviride PCC 7112</name>
    <dbReference type="NCBI Taxonomy" id="179408"/>
    <lineage>
        <taxon>Bacteria</taxon>
        <taxon>Bacillati</taxon>
        <taxon>Cyanobacteriota</taxon>
        <taxon>Cyanophyceae</taxon>
        <taxon>Oscillatoriophycideae</taxon>
        <taxon>Oscillatoriales</taxon>
        <taxon>Oscillatoriaceae</taxon>
        <taxon>Phormidium</taxon>
    </lineage>
</organism>
<keyword evidence="2" id="KW-1185">Reference proteome</keyword>
<proteinExistence type="predicted"/>
<name>K9VP17_9CYAN</name>